<feature type="chain" id="PRO_5039516465" description="Lipoprotein" evidence="1">
    <location>
        <begin position="21"/>
        <end position="150"/>
    </location>
</feature>
<name>A0A2N0Z8X8_9BACI</name>
<keyword evidence="1" id="KW-0732">Signal</keyword>
<feature type="signal peptide" evidence="1">
    <location>
        <begin position="1"/>
        <end position="20"/>
    </location>
</feature>
<sequence>MRIGKLMFIPLILLILAGCAGDQQSIVNRHADALLTKTNELQFRFKLNEKILSQNEQYMVRVTIHNEELANALGATEIIYGKENGQAAEIIEPVRNKEIFIYMEPIPLQQDLHVFDIEKMIVNDEAVSVELLNDNEVIAKGFLTHFSSQI</sequence>
<evidence type="ECO:0000313" key="2">
    <source>
        <dbReference type="EMBL" id="PKG25962.1"/>
    </source>
</evidence>
<comment type="caution">
    <text evidence="2">The sequence shown here is derived from an EMBL/GenBank/DDBJ whole genome shotgun (WGS) entry which is preliminary data.</text>
</comment>
<evidence type="ECO:0008006" key="4">
    <source>
        <dbReference type="Google" id="ProtNLM"/>
    </source>
</evidence>
<dbReference type="AlphaFoldDB" id="A0A2N0Z8X8"/>
<evidence type="ECO:0000256" key="1">
    <source>
        <dbReference type="SAM" id="SignalP"/>
    </source>
</evidence>
<organism evidence="2 3">
    <name type="scientific">Cytobacillus horneckiae</name>
    <dbReference type="NCBI Taxonomy" id="549687"/>
    <lineage>
        <taxon>Bacteria</taxon>
        <taxon>Bacillati</taxon>
        <taxon>Bacillota</taxon>
        <taxon>Bacilli</taxon>
        <taxon>Bacillales</taxon>
        <taxon>Bacillaceae</taxon>
        <taxon>Cytobacillus</taxon>
    </lineage>
</organism>
<protein>
    <recommendedName>
        <fullName evidence="4">Lipoprotein</fullName>
    </recommendedName>
</protein>
<accession>A0A2N0Z8X8</accession>
<gene>
    <name evidence="2" type="ORF">CWS20_26680</name>
</gene>
<evidence type="ECO:0000313" key="3">
    <source>
        <dbReference type="Proteomes" id="UP000233343"/>
    </source>
</evidence>
<keyword evidence="3" id="KW-1185">Reference proteome</keyword>
<dbReference type="PROSITE" id="PS51257">
    <property type="entry name" value="PROKAR_LIPOPROTEIN"/>
    <property type="match status" value="1"/>
</dbReference>
<dbReference type="EMBL" id="PISD01000084">
    <property type="protein sequence ID" value="PKG25962.1"/>
    <property type="molecule type" value="Genomic_DNA"/>
</dbReference>
<dbReference type="Proteomes" id="UP000233343">
    <property type="component" value="Unassembled WGS sequence"/>
</dbReference>
<proteinExistence type="predicted"/>
<reference evidence="2 3" key="1">
    <citation type="journal article" date="2010" name="Int. J. Syst. Evol. Microbiol.">
        <title>Bacillus horneckiae sp. nov., isolated from a spacecraft-assembly clean room.</title>
        <authorList>
            <person name="Vaishampayan P."/>
            <person name="Probst A."/>
            <person name="Krishnamurthi S."/>
            <person name="Ghosh S."/>
            <person name="Osman S."/>
            <person name="McDowall A."/>
            <person name="Ruckmani A."/>
            <person name="Mayilraj S."/>
            <person name="Venkateswaran K."/>
        </authorList>
    </citation>
    <scope>NUCLEOTIDE SEQUENCE [LARGE SCALE GENOMIC DNA]</scope>
    <source>
        <strain evidence="3">1PO1SC</strain>
    </source>
</reference>
<dbReference type="RefSeq" id="WP_066196741.1">
    <property type="nucleotide sequence ID" value="NZ_JAFDQP010000013.1"/>
</dbReference>